<evidence type="ECO:0000313" key="2">
    <source>
        <dbReference type="Proteomes" id="UP000077349"/>
    </source>
</evidence>
<evidence type="ECO:0000313" key="1">
    <source>
        <dbReference type="EMBL" id="OAG74920.1"/>
    </source>
</evidence>
<organism evidence="1 2">
    <name type="scientific">Acetobacter malorum</name>
    <dbReference type="NCBI Taxonomy" id="178901"/>
    <lineage>
        <taxon>Bacteria</taxon>
        <taxon>Pseudomonadati</taxon>
        <taxon>Pseudomonadota</taxon>
        <taxon>Alphaproteobacteria</taxon>
        <taxon>Acetobacterales</taxon>
        <taxon>Acetobacteraceae</taxon>
        <taxon>Acetobacter</taxon>
    </lineage>
</organism>
<accession>A0A177G3F7</accession>
<sequence>MLKASQFGRLHDIANTVIQAGDIFRRIGQRLVILRGMGVTIGP</sequence>
<reference evidence="1 2" key="1">
    <citation type="submission" date="2016-03" db="EMBL/GenBank/DDBJ databases">
        <title>Draft genome sequence of Acetobacter malorum CECT 7742, a strain isolated from strawberry vinegar.</title>
        <authorList>
            <person name="Sainz F."/>
            <person name="Mas A."/>
            <person name="Torija M.J."/>
        </authorList>
    </citation>
    <scope>NUCLEOTIDE SEQUENCE [LARGE SCALE GENOMIC DNA]</scope>
    <source>
        <strain evidence="1 2">CECT 7742</strain>
    </source>
</reference>
<name>A0A177G3F7_9PROT</name>
<comment type="caution">
    <text evidence="1">The sequence shown here is derived from an EMBL/GenBank/DDBJ whole genome shotgun (WGS) entry which is preliminary data.</text>
</comment>
<dbReference type="EMBL" id="LVHD01000217">
    <property type="protein sequence ID" value="OAG74920.1"/>
    <property type="molecule type" value="Genomic_DNA"/>
</dbReference>
<dbReference type="Proteomes" id="UP000077349">
    <property type="component" value="Unassembled WGS sequence"/>
</dbReference>
<protein>
    <submittedName>
        <fullName evidence="1">Uncharacterized protein</fullName>
    </submittedName>
</protein>
<gene>
    <name evidence="1" type="ORF">Amal_03921</name>
</gene>
<proteinExistence type="predicted"/>
<dbReference type="AlphaFoldDB" id="A0A177G3F7"/>